<dbReference type="AlphaFoldDB" id="A0A392UU69"/>
<dbReference type="Proteomes" id="UP000265520">
    <property type="component" value="Unassembled WGS sequence"/>
</dbReference>
<feature type="compositionally biased region" description="Basic residues" evidence="1">
    <location>
        <begin position="11"/>
        <end position="25"/>
    </location>
</feature>
<keyword evidence="3" id="KW-1185">Reference proteome</keyword>
<reference evidence="2 3" key="1">
    <citation type="journal article" date="2018" name="Front. Plant Sci.">
        <title>Red Clover (Trifolium pratense) and Zigzag Clover (T. medium) - A Picture of Genomic Similarities and Differences.</title>
        <authorList>
            <person name="Dluhosova J."/>
            <person name="Istvanek J."/>
            <person name="Nedelnik J."/>
            <person name="Repkova J."/>
        </authorList>
    </citation>
    <scope>NUCLEOTIDE SEQUENCE [LARGE SCALE GENOMIC DNA]</scope>
    <source>
        <strain evidence="3">cv. 10/8</strain>
        <tissue evidence="2">Leaf</tissue>
    </source>
</reference>
<organism evidence="2 3">
    <name type="scientific">Trifolium medium</name>
    <dbReference type="NCBI Taxonomy" id="97028"/>
    <lineage>
        <taxon>Eukaryota</taxon>
        <taxon>Viridiplantae</taxon>
        <taxon>Streptophyta</taxon>
        <taxon>Embryophyta</taxon>
        <taxon>Tracheophyta</taxon>
        <taxon>Spermatophyta</taxon>
        <taxon>Magnoliopsida</taxon>
        <taxon>eudicotyledons</taxon>
        <taxon>Gunneridae</taxon>
        <taxon>Pentapetalae</taxon>
        <taxon>rosids</taxon>
        <taxon>fabids</taxon>
        <taxon>Fabales</taxon>
        <taxon>Fabaceae</taxon>
        <taxon>Papilionoideae</taxon>
        <taxon>50 kb inversion clade</taxon>
        <taxon>NPAAA clade</taxon>
        <taxon>Hologalegina</taxon>
        <taxon>IRL clade</taxon>
        <taxon>Trifolieae</taxon>
        <taxon>Trifolium</taxon>
    </lineage>
</organism>
<name>A0A392UU69_9FABA</name>
<sequence>MADAKPPQQGKHGRKAAHHMAARRP</sequence>
<evidence type="ECO:0000256" key="1">
    <source>
        <dbReference type="SAM" id="MobiDB-lite"/>
    </source>
</evidence>
<feature type="region of interest" description="Disordered" evidence="1">
    <location>
        <begin position="1"/>
        <end position="25"/>
    </location>
</feature>
<proteinExistence type="predicted"/>
<evidence type="ECO:0000313" key="2">
    <source>
        <dbReference type="EMBL" id="MCI79574.1"/>
    </source>
</evidence>
<dbReference type="EMBL" id="LXQA010976707">
    <property type="protein sequence ID" value="MCI79574.1"/>
    <property type="molecule type" value="Genomic_DNA"/>
</dbReference>
<feature type="non-terminal residue" evidence="2">
    <location>
        <position position="25"/>
    </location>
</feature>
<comment type="caution">
    <text evidence="2">The sequence shown here is derived from an EMBL/GenBank/DDBJ whole genome shotgun (WGS) entry which is preliminary data.</text>
</comment>
<protein>
    <submittedName>
        <fullName evidence="2">Uncharacterized protein</fullName>
    </submittedName>
</protein>
<evidence type="ECO:0000313" key="3">
    <source>
        <dbReference type="Proteomes" id="UP000265520"/>
    </source>
</evidence>
<accession>A0A392UU69</accession>